<dbReference type="InterPro" id="IPR050138">
    <property type="entry name" value="DHOase/Allantoinase_Hydrolase"/>
</dbReference>
<evidence type="ECO:0000256" key="1">
    <source>
        <dbReference type="SAM" id="MobiDB-lite"/>
    </source>
</evidence>
<evidence type="ECO:0000313" key="4">
    <source>
        <dbReference type="Proteomes" id="UP000320393"/>
    </source>
</evidence>
<dbReference type="InterPro" id="IPR032466">
    <property type="entry name" value="Metal_Hydrolase"/>
</dbReference>
<reference evidence="3 4" key="1">
    <citation type="journal article" date="2019" name="Nat. Microbiol.">
        <title>Mediterranean grassland soil C-N compound turnover is dependent on rainfall and depth, and is mediated by genomically divergent microorganisms.</title>
        <authorList>
            <person name="Diamond S."/>
            <person name="Andeer P.F."/>
            <person name="Li Z."/>
            <person name="Crits-Christoph A."/>
            <person name="Burstein D."/>
            <person name="Anantharaman K."/>
            <person name="Lane K.R."/>
            <person name="Thomas B.C."/>
            <person name="Pan C."/>
            <person name="Northen T.R."/>
            <person name="Banfield J.F."/>
        </authorList>
    </citation>
    <scope>NUCLEOTIDE SEQUENCE [LARGE SCALE GENOMIC DNA]</scope>
    <source>
        <strain evidence="3">NP_5</strain>
    </source>
</reference>
<feature type="region of interest" description="Disordered" evidence="1">
    <location>
        <begin position="431"/>
        <end position="453"/>
    </location>
</feature>
<dbReference type="Pfam" id="PF01979">
    <property type="entry name" value="Amidohydro_1"/>
    <property type="match status" value="1"/>
</dbReference>
<dbReference type="GO" id="GO:0005737">
    <property type="term" value="C:cytoplasm"/>
    <property type="evidence" value="ECO:0007669"/>
    <property type="project" value="TreeGrafter"/>
</dbReference>
<gene>
    <name evidence="3" type="ORF">E6H02_01495</name>
</gene>
<dbReference type="Gene3D" id="2.30.40.10">
    <property type="entry name" value="Urease, subunit C, domain 1"/>
    <property type="match status" value="1"/>
</dbReference>
<organism evidence="3 4">
    <name type="scientific">Candidatus Segetimicrobium genomatis</name>
    <dbReference type="NCBI Taxonomy" id="2569760"/>
    <lineage>
        <taxon>Bacteria</taxon>
        <taxon>Bacillati</taxon>
        <taxon>Candidatus Sysuimicrobiota</taxon>
        <taxon>Candidatus Sysuimicrobiia</taxon>
        <taxon>Candidatus Sysuimicrobiales</taxon>
        <taxon>Candidatus Segetimicrobiaceae</taxon>
        <taxon>Candidatus Segetimicrobium</taxon>
    </lineage>
</organism>
<dbReference type="SUPFAM" id="SSF51556">
    <property type="entry name" value="Metallo-dependent hydrolases"/>
    <property type="match status" value="1"/>
</dbReference>
<dbReference type="GO" id="GO:0006145">
    <property type="term" value="P:purine nucleobase catabolic process"/>
    <property type="evidence" value="ECO:0007669"/>
    <property type="project" value="TreeGrafter"/>
</dbReference>
<dbReference type="Proteomes" id="UP000320393">
    <property type="component" value="Unassembled WGS sequence"/>
</dbReference>
<dbReference type="PANTHER" id="PTHR43668:SF2">
    <property type="entry name" value="ALLANTOINASE"/>
    <property type="match status" value="1"/>
</dbReference>
<feature type="domain" description="Amidohydrolase-related" evidence="2">
    <location>
        <begin position="49"/>
        <end position="426"/>
    </location>
</feature>
<comment type="caution">
    <text evidence="3">The sequence shown here is derived from an EMBL/GenBank/DDBJ whole genome shotgun (WGS) entry which is preliminary data.</text>
</comment>
<dbReference type="InterPro" id="IPR006680">
    <property type="entry name" value="Amidohydro-rel"/>
</dbReference>
<dbReference type="Gene3D" id="3.20.20.140">
    <property type="entry name" value="Metal-dependent hydrolases"/>
    <property type="match status" value="1"/>
</dbReference>
<dbReference type="EMBL" id="VBAM01000037">
    <property type="protein sequence ID" value="TMJ15970.1"/>
    <property type="molecule type" value="Genomic_DNA"/>
</dbReference>
<dbReference type="GO" id="GO:0004038">
    <property type="term" value="F:allantoinase activity"/>
    <property type="evidence" value="ECO:0007669"/>
    <property type="project" value="TreeGrafter"/>
</dbReference>
<protein>
    <recommendedName>
        <fullName evidence="2">Amidohydrolase-related domain-containing protein</fullName>
    </recommendedName>
</protein>
<dbReference type="SUPFAM" id="SSF51338">
    <property type="entry name" value="Composite domain of metallo-dependent hydrolases"/>
    <property type="match status" value="1"/>
</dbReference>
<evidence type="ECO:0000259" key="2">
    <source>
        <dbReference type="Pfam" id="PF01979"/>
    </source>
</evidence>
<name>A0A537M6R8_9BACT</name>
<proteinExistence type="predicted"/>
<dbReference type="AlphaFoldDB" id="A0A537M6R8"/>
<sequence>MIDLVIRGGTVVTSRGRFSADIHVHAGRIVALGALDAAAAQVVDAGGLYAMPGVVDSHVHFMDPGETAREDFITGSAAAAVGGTTTVIEHTHAAPVLDAEGLRRKVAHLRRRSLVDFALAAHVWPDRLSGLREVWEAGAAYLKVFTCETHGVPAILAGHLLRCFRAAAEFGGLLLVHCEDDAMTRERERALHEAGRTDPGVIPEWRSREAEEVAAAETALLARLAGARVVIAHTSHPEAVELIARERARGGALWVESCPQYFFLLENDVLRHGPFRKFTPPARLGSAEGAGQMWRLLTDGAISHLSTDHAPATRRQKEGGDIWQVPFGLPGVETTLTLLLHAAHHGWVSLERVVDALCERPARLYGFYPRKGSLLPGADADVTLVDPGRTRVIRDDQVVSKAGWTPYAGMAVVGGPVMTFCRGRLVARDGRPQGDPGWGRWLPGAGRRNGNGD</sequence>
<dbReference type="InterPro" id="IPR011059">
    <property type="entry name" value="Metal-dep_hydrolase_composite"/>
</dbReference>
<evidence type="ECO:0000313" key="3">
    <source>
        <dbReference type="EMBL" id="TMJ15970.1"/>
    </source>
</evidence>
<dbReference type="PANTHER" id="PTHR43668">
    <property type="entry name" value="ALLANTOINASE"/>
    <property type="match status" value="1"/>
</dbReference>
<accession>A0A537M6R8</accession>